<comment type="function">
    <text evidence="5">One of the proteins that surrounds the polypeptide exit tunnel on the outside of the subunit.</text>
</comment>
<sequence length="83" mass="9037">MGQEVVIIAGKDRSRTDKVKSGKVTSINRLKQTITVEGLNISKKAVRPSEANPEGGIVEFEAPIHVSNVMTKDKYEARSAKKA</sequence>
<reference evidence="7 8" key="1">
    <citation type="submission" date="2023-02" db="EMBL/GenBank/DDBJ databases">
        <title>Genome sequence of Lentisphaera profundi SAORIC-696.</title>
        <authorList>
            <person name="Kim e."/>
            <person name="Cho J.-C."/>
            <person name="Choi A."/>
            <person name="Kang I."/>
        </authorList>
    </citation>
    <scope>NUCLEOTIDE SEQUENCE [LARGE SCALE GENOMIC DNA]</scope>
    <source>
        <strain evidence="7 8">SAORIC-696</strain>
    </source>
</reference>
<dbReference type="Proteomes" id="UP001214250">
    <property type="component" value="Chromosome 2"/>
</dbReference>
<dbReference type="NCBIfam" id="TIGR01079">
    <property type="entry name" value="rplX_bact"/>
    <property type="match status" value="1"/>
</dbReference>
<dbReference type="SUPFAM" id="SSF50104">
    <property type="entry name" value="Translation proteins SH3-like domain"/>
    <property type="match status" value="1"/>
</dbReference>
<protein>
    <recommendedName>
        <fullName evidence="4 5">Large ribosomal subunit protein uL24</fullName>
    </recommendedName>
</protein>
<evidence type="ECO:0000256" key="1">
    <source>
        <dbReference type="ARBA" id="ARBA00010618"/>
    </source>
</evidence>
<dbReference type="HAMAP" id="MF_01326_B">
    <property type="entry name" value="Ribosomal_uL24_B"/>
    <property type="match status" value="1"/>
</dbReference>
<dbReference type="InterPro" id="IPR041988">
    <property type="entry name" value="Ribosomal_uL24_KOW"/>
</dbReference>
<comment type="subunit">
    <text evidence="5">Part of the 50S ribosomal subunit.</text>
</comment>
<evidence type="ECO:0000256" key="3">
    <source>
        <dbReference type="ARBA" id="ARBA00023274"/>
    </source>
</evidence>
<comment type="similarity">
    <text evidence="1 5">Belongs to the universal ribosomal protein uL24 family.</text>
</comment>
<dbReference type="InterPro" id="IPR014722">
    <property type="entry name" value="Rib_uL2_dom2"/>
</dbReference>
<keyword evidence="5" id="KW-0699">rRNA-binding</keyword>
<evidence type="ECO:0000256" key="2">
    <source>
        <dbReference type="ARBA" id="ARBA00022980"/>
    </source>
</evidence>
<dbReference type="GO" id="GO:0005840">
    <property type="term" value="C:ribosome"/>
    <property type="evidence" value="ECO:0007669"/>
    <property type="project" value="UniProtKB-KW"/>
</dbReference>
<feature type="domain" description="Large ribosomal subunit protein uL24 C-terminal" evidence="6">
    <location>
        <begin position="39"/>
        <end position="74"/>
    </location>
</feature>
<comment type="function">
    <text evidence="5">One of two assembly initiator proteins, it binds directly to the 5'-end of the 23S rRNA, where it nucleates assembly of the 50S subunit.</text>
</comment>
<evidence type="ECO:0000256" key="5">
    <source>
        <dbReference type="HAMAP-Rule" id="MF_01326"/>
    </source>
</evidence>
<dbReference type="Gene3D" id="2.30.30.30">
    <property type="match status" value="1"/>
</dbReference>
<dbReference type="CDD" id="cd06089">
    <property type="entry name" value="KOW_RPL26"/>
    <property type="match status" value="1"/>
</dbReference>
<keyword evidence="3 5" id="KW-0687">Ribonucleoprotein</keyword>
<keyword evidence="2 5" id="KW-0689">Ribosomal protein</keyword>
<accession>A0ABY7VYV9</accession>
<evidence type="ECO:0000259" key="6">
    <source>
        <dbReference type="Pfam" id="PF17136"/>
    </source>
</evidence>
<dbReference type="Pfam" id="PF17136">
    <property type="entry name" value="ribosomal_L24"/>
    <property type="match status" value="1"/>
</dbReference>
<organism evidence="7 8">
    <name type="scientific">Lentisphaera profundi</name>
    <dbReference type="NCBI Taxonomy" id="1658616"/>
    <lineage>
        <taxon>Bacteria</taxon>
        <taxon>Pseudomonadati</taxon>
        <taxon>Lentisphaerota</taxon>
        <taxon>Lentisphaeria</taxon>
        <taxon>Lentisphaerales</taxon>
        <taxon>Lentisphaeraceae</taxon>
        <taxon>Lentisphaera</taxon>
    </lineage>
</organism>
<dbReference type="InterPro" id="IPR003256">
    <property type="entry name" value="Ribosomal_uL24"/>
</dbReference>
<evidence type="ECO:0000313" key="8">
    <source>
        <dbReference type="Proteomes" id="UP001214250"/>
    </source>
</evidence>
<evidence type="ECO:0000313" key="7">
    <source>
        <dbReference type="EMBL" id="WDE99471.1"/>
    </source>
</evidence>
<keyword evidence="8" id="KW-1185">Reference proteome</keyword>
<dbReference type="PANTHER" id="PTHR12903">
    <property type="entry name" value="MITOCHONDRIAL RIBOSOMAL PROTEIN L24"/>
    <property type="match status" value="1"/>
</dbReference>
<proteinExistence type="inferred from homology"/>
<dbReference type="InterPro" id="IPR008991">
    <property type="entry name" value="Translation_prot_SH3-like_sf"/>
</dbReference>
<name>A0ABY7VYV9_9BACT</name>
<evidence type="ECO:0000256" key="4">
    <source>
        <dbReference type="ARBA" id="ARBA00035206"/>
    </source>
</evidence>
<gene>
    <name evidence="5 7" type="primary">rplX</name>
    <name evidence="7" type="ORF">PQO03_20970</name>
</gene>
<dbReference type="EMBL" id="CP117812">
    <property type="protein sequence ID" value="WDE99471.1"/>
    <property type="molecule type" value="Genomic_DNA"/>
</dbReference>
<keyword evidence="5" id="KW-0694">RNA-binding</keyword>
<dbReference type="InterPro" id="IPR057264">
    <property type="entry name" value="Ribosomal_uL24_C"/>
</dbReference>